<dbReference type="EMBL" id="GBXM01072824">
    <property type="protein sequence ID" value="JAH35753.1"/>
    <property type="molecule type" value="Transcribed_RNA"/>
</dbReference>
<accession>A0A0E9S5F6</accession>
<sequence>MVLCSLSMYTLFSSYYNSDPLRDICKETLSCICFWPSSACLSPFCGKAASMQRGRQLRSLYREHAGRQWLVGIDALSLTVVFNGIKASLHISK</sequence>
<protein>
    <submittedName>
        <fullName evidence="1">Uncharacterized protein</fullName>
    </submittedName>
</protein>
<proteinExistence type="predicted"/>
<evidence type="ECO:0000313" key="1">
    <source>
        <dbReference type="EMBL" id="JAH35753.1"/>
    </source>
</evidence>
<dbReference type="AlphaFoldDB" id="A0A0E9S5F6"/>
<reference evidence="1" key="2">
    <citation type="journal article" date="2015" name="Fish Shellfish Immunol.">
        <title>Early steps in the European eel (Anguilla anguilla)-Vibrio vulnificus interaction in the gills: Role of the RtxA13 toxin.</title>
        <authorList>
            <person name="Callol A."/>
            <person name="Pajuelo D."/>
            <person name="Ebbesson L."/>
            <person name="Teles M."/>
            <person name="MacKenzie S."/>
            <person name="Amaro C."/>
        </authorList>
    </citation>
    <scope>NUCLEOTIDE SEQUENCE</scope>
</reference>
<reference evidence="1" key="1">
    <citation type="submission" date="2014-11" db="EMBL/GenBank/DDBJ databases">
        <authorList>
            <person name="Amaro Gonzalez C."/>
        </authorList>
    </citation>
    <scope>NUCLEOTIDE SEQUENCE</scope>
</reference>
<name>A0A0E9S5F6_ANGAN</name>
<organism evidence="1">
    <name type="scientific">Anguilla anguilla</name>
    <name type="common">European freshwater eel</name>
    <name type="synonym">Muraena anguilla</name>
    <dbReference type="NCBI Taxonomy" id="7936"/>
    <lineage>
        <taxon>Eukaryota</taxon>
        <taxon>Metazoa</taxon>
        <taxon>Chordata</taxon>
        <taxon>Craniata</taxon>
        <taxon>Vertebrata</taxon>
        <taxon>Euteleostomi</taxon>
        <taxon>Actinopterygii</taxon>
        <taxon>Neopterygii</taxon>
        <taxon>Teleostei</taxon>
        <taxon>Anguilliformes</taxon>
        <taxon>Anguillidae</taxon>
        <taxon>Anguilla</taxon>
    </lineage>
</organism>